<organism evidence="19 20">
    <name type="scientific">Myotis myotis</name>
    <name type="common">Greater mouse-eared bat</name>
    <name type="synonym">Vespertilio myotis</name>
    <dbReference type="NCBI Taxonomy" id="51298"/>
    <lineage>
        <taxon>Eukaryota</taxon>
        <taxon>Metazoa</taxon>
        <taxon>Chordata</taxon>
        <taxon>Craniata</taxon>
        <taxon>Vertebrata</taxon>
        <taxon>Euteleostomi</taxon>
        <taxon>Mammalia</taxon>
        <taxon>Eutheria</taxon>
        <taxon>Laurasiatheria</taxon>
        <taxon>Chiroptera</taxon>
        <taxon>Yangochiroptera</taxon>
        <taxon>Vespertilionidae</taxon>
        <taxon>Myotis</taxon>
    </lineage>
</organism>
<feature type="domain" description="Thioredoxin" evidence="18">
    <location>
        <begin position="169"/>
        <end position="294"/>
    </location>
</feature>
<dbReference type="FunFam" id="3.40.30.10:FF:000147">
    <property type="entry name" value="Thioredoxin domain-containing protein 5"/>
    <property type="match status" value="1"/>
</dbReference>
<comment type="catalytic activity">
    <reaction evidence="1">
        <text>Catalyzes the rearrangement of -S-S- bonds in proteins.</text>
        <dbReference type="EC" id="5.3.4.1"/>
    </reaction>
</comment>
<feature type="domain" description="Thioredoxin" evidence="18">
    <location>
        <begin position="34"/>
        <end position="168"/>
    </location>
</feature>
<dbReference type="PROSITE" id="PS00194">
    <property type="entry name" value="THIOREDOXIN_1"/>
    <property type="match status" value="3"/>
</dbReference>
<dbReference type="CDD" id="cd03005">
    <property type="entry name" value="PDI_a_ERp46"/>
    <property type="match status" value="3"/>
</dbReference>
<evidence type="ECO:0000256" key="12">
    <source>
        <dbReference type="ARBA" id="ARBA00056060"/>
    </source>
</evidence>
<comment type="function">
    <text evidence="12">Protein disulfide isomerase of the endoplasmic reticulum lumen involved in the formation of disulfide bonds in proteins. Can reduce insulin disulfide bonds.</text>
</comment>
<evidence type="ECO:0000256" key="13">
    <source>
        <dbReference type="ARBA" id="ARBA00068137"/>
    </source>
</evidence>
<evidence type="ECO:0000259" key="18">
    <source>
        <dbReference type="PROSITE" id="PS51352"/>
    </source>
</evidence>
<evidence type="ECO:0000256" key="2">
    <source>
        <dbReference type="ARBA" id="ARBA00004319"/>
    </source>
</evidence>
<accession>A0A7J8A479</accession>
<keyword evidence="11" id="KW-0676">Redox-active center</keyword>
<keyword evidence="7" id="KW-0256">Endoplasmic reticulum</keyword>
<dbReference type="InterPro" id="IPR013766">
    <property type="entry name" value="Thioredoxin_domain"/>
</dbReference>
<keyword evidence="9" id="KW-1015">Disulfide bond</keyword>
<evidence type="ECO:0000313" key="19">
    <source>
        <dbReference type="EMBL" id="KAF6380810.1"/>
    </source>
</evidence>
<evidence type="ECO:0000256" key="5">
    <source>
        <dbReference type="ARBA" id="ARBA00022729"/>
    </source>
</evidence>
<reference evidence="19 20" key="1">
    <citation type="journal article" date="2020" name="Nature">
        <title>Six reference-quality genomes reveal evolution of bat adaptations.</title>
        <authorList>
            <person name="Jebb D."/>
            <person name="Huang Z."/>
            <person name="Pippel M."/>
            <person name="Hughes G.M."/>
            <person name="Lavrichenko K."/>
            <person name="Devanna P."/>
            <person name="Winkler S."/>
            <person name="Jermiin L.S."/>
            <person name="Skirmuntt E.C."/>
            <person name="Katzourakis A."/>
            <person name="Burkitt-Gray L."/>
            <person name="Ray D.A."/>
            <person name="Sullivan K.A.M."/>
            <person name="Roscito J.G."/>
            <person name="Kirilenko B.M."/>
            <person name="Davalos L.M."/>
            <person name="Corthals A.P."/>
            <person name="Power M.L."/>
            <person name="Jones G."/>
            <person name="Ransome R.D."/>
            <person name="Dechmann D.K.N."/>
            <person name="Locatelli A.G."/>
            <person name="Puechmaille S.J."/>
            <person name="Fedrigo O."/>
            <person name="Jarvis E.D."/>
            <person name="Hiller M."/>
            <person name="Vernes S.C."/>
            <person name="Myers E.W."/>
            <person name="Teeling E.C."/>
        </authorList>
    </citation>
    <scope>NUCLEOTIDE SEQUENCE [LARGE SCALE GENOMIC DNA]</scope>
    <source>
        <strain evidence="19">MMyoMyo1</strain>
        <tissue evidence="19">Flight muscle</tissue>
    </source>
</reference>
<evidence type="ECO:0000256" key="6">
    <source>
        <dbReference type="ARBA" id="ARBA00022737"/>
    </source>
</evidence>
<feature type="signal peptide" evidence="17">
    <location>
        <begin position="1"/>
        <end position="31"/>
    </location>
</feature>
<dbReference type="GO" id="GO:0016491">
    <property type="term" value="F:oxidoreductase activity"/>
    <property type="evidence" value="ECO:0007669"/>
    <property type="project" value="UniProtKB-KW"/>
</dbReference>
<comment type="similarity">
    <text evidence="3">Belongs to the protein disulfide isomerase family.</text>
</comment>
<evidence type="ECO:0000256" key="15">
    <source>
        <dbReference type="ARBA" id="ARBA00080189"/>
    </source>
</evidence>
<feature type="region of interest" description="Disordered" evidence="16">
    <location>
        <begin position="295"/>
        <end position="315"/>
    </location>
</feature>
<evidence type="ECO:0000256" key="9">
    <source>
        <dbReference type="ARBA" id="ARBA00023157"/>
    </source>
</evidence>
<keyword evidence="5 17" id="KW-0732">Signal</keyword>
<evidence type="ECO:0000256" key="14">
    <source>
        <dbReference type="ARBA" id="ARBA00079986"/>
    </source>
</evidence>
<evidence type="ECO:0000256" key="16">
    <source>
        <dbReference type="SAM" id="MobiDB-lite"/>
    </source>
</evidence>
<sequence length="431" mass="47747">MPARPGRLFPARPRLLAPAALLLLLFGHGGGGRWGARAQVPGAAADEPSAVFGGDPEDPHTKHLYSADMFTHGIRSAAHFVMFFAPWCGHCQRLQPTWNELGDKYNSMEDAKIYVAKVDCTASSDVCSEQGVRGYPTLKLFKPGQEAVKYQGPRDFQALENWMLQTLNEEPATPEPEPEPPRAPELKQGLYELSASNFELHVAQGNHFIKFFAPWCGHCKALAPTWEQLALGLEHSETVKIGKVDCTQHHELCSGNQVRGYPTLLWFQDGKKVDQYKGKRDLDSLREYVELQLQSADRGTPEATPPAEAPVGAAEPEADKGAVLALTENNFDDTIAEGITFIKFYAPWCGHCKNLAPTWEELSKREFPGLAEVKVAEVDCTAERNICSKYSVRGYPTLLLFRGGKRVSEHNGGRDLDSLQSFVLRQAKDEL</sequence>
<dbReference type="PANTHER" id="PTHR45672">
    <property type="entry name" value="PROTEIN DISULFIDE-ISOMERASE C17H9.14C-RELATED"/>
    <property type="match status" value="1"/>
</dbReference>
<evidence type="ECO:0000256" key="3">
    <source>
        <dbReference type="ARBA" id="ARBA00006347"/>
    </source>
</evidence>
<proteinExistence type="inferred from homology"/>
<dbReference type="EC" id="5.3.4.1" evidence="4"/>
<keyword evidence="8" id="KW-0560">Oxidoreductase</keyword>
<dbReference type="PROSITE" id="PS51352">
    <property type="entry name" value="THIOREDOXIN_2"/>
    <property type="match status" value="3"/>
</dbReference>
<dbReference type="FunFam" id="3.40.30.10:FF:000164">
    <property type="entry name" value="Thioredoxin domain containing 5"/>
    <property type="match status" value="1"/>
</dbReference>
<dbReference type="GO" id="GO:0003756">
    <property type="term" value="F:protein disulfide isomerase activity"/>
    <property type="evidence" value="ECO:0007669"/>
    <property type="project" value="UniProtKB-EC"/>
</dbReference>
<dbReference type="InterPro" id="IPR036249">
    <property type="entry name" value="Thioredoxin-like_sf"/>
</dbReference>
<dbReference type="VEuPathDB" id="HostDB:GeneID_118676962"/>
<evidence type="ECO:0000256" key="4">
    <source>
        <dbReference type="ARBA" id="ARBA00012723"/>
    </source>
</evidence>
<evidence type="ECO:0000256" key="11">
    <source>
        <dbReference type="ARBA" id="ARBA00023284"/>
    </source>
</evidence>
<dbReference type="SUPFAM" id="SSF52833">
    <property type="entry name" value="Thioredoxin-like"/>
    <property type="match status" value="3"/>
</dbReference>
<feature type="chain" id="PRO_5029812048" description="Thioredoxin domain-containing protein 5" evidence="17">
    <location>
        <begin position="32"/>
        <end position="431"/>
    </location>
</feature>
<dbReference type="PANTHER" id="PTHR45672:SF3">
    <property type="entry name" value="THIOREDOXIN DOMAIN-CONTAINING PROTEIN 5"/>
    <property type="match status" value="1"/>
</dbReference>
<comment type="subcellular location">
    <subcellularLocation>
        <location evidence="2">Endoplasmic reticulum lumen</location>
    </subcellularLocation>
</comment>
<keyword evidence="10" id="KW-0413">Isomerase</keyword>
<evidence type="ECO:0000256" key="7">
    <source>
        <dbReference type="ARBA" id="ARBA00022824"/>
    </source>
</evidence>
<keyword evidence="20" id="KW-1185">Reference proteome</keyword>
<evidence type="ECO:0000256" key="8">
    <source>
        <dbReference type="ARBA" id="ARBA00023002"/>
    </source>
</evidence>
<evidence type="ECO:0000256" key="1">
    <source>
        <dbReference type="ARBA" id="ARBA00001182"/>
    </source>
</evidence>
<dbReference type="Proteomes" id="UP000527355">
    <property type="component" value="Unassembled WGS sequence"/>
</dbReference>
<evidence type="ECO:0000256" key="10">
    <source>
        <dbReference type="ARBA" id="ARBA00023235"/>
    </source>
</evidence>
<dbReference type="EMBL" id="JABWUV010000002">
    <property type="protein sequence ID" value="KAF6380810.1"/>
    <property type="molecule type" value="Genomic_DNA"/>
</dbReference>
<protein>
    <recommendedName>
        <fullName evidence="13">Thioredoxin domain-containing protein 5</fullName>
        <ecNumber evidence="4">5.3.4.1</ecNumber>
    </recommendedName>
    <alternativeName>
        <fullName evidence="15">Endoplasmic reticulum resident protein 46</fullName>
    </alternativeName>
    <alternativeName>
        <fullName evidence="14">Thioredoxin-like protein p46</fullName>
    </alternativeName>
</protein>
<dbReference type="Gene3D" id="3.40.30.10">
    <property type="entry name" value="Glutaredoxin"/>
    <property type="match status" value="3"/>
</dbReference>
<name>A0A7J8A479_MYOMY</name>
<comment type="caution">
    <text evidence="19">The sequence shown here is derived from an EMBL/GenBank/DDBJ whole genome shotgun (WGS) entry which is preliminary data.</text>
</comment>
<gene>
    <name evidence="19" type="ORF">mMyoMyo1_020025</name>
</gene>
<evidence type="ECO:0000313" key="20">
    <source>
        <dbReference type="Proteomes" id="UP000527355"/>
    </source>
</evidence>
<dbReference type="AlphaFoldDB" id="A0A7J8A479"/>
<dbReference type="InterPro" id="IPR051063">
    <property type="entry name" value="PDI"/>
</dbReference>
<dbReference type="Pfam" id="PF00085">
    <property type="entry name" value="Thioredoxin"/>
    <property type="match status" value="3"/>
</dbReference>
<dbReference type="GO" id="GO:0006457">
    <property type="term" value="P:protein folding"/>
    <property type="evidence" value="ECO:0007669"/>
    <property type="project" value="TreeGrafter"/>
</dbReference>
<dbReference type="PRINTS" id="PR00421">
    <property type="entry name" value="THIOREDOXIN"/>
</dbReference>
<dbReference type="InterPro" id="IPR017937">
    <property type="entry name" value="Thioredoxin_CS"/>
</dbReference>
<keyword evidence="6" id="KW-0677">Repeat</keyword>
<dbReference type="GO" id="GO:0005788">
    <property type="term" value="C:endoplasmic reticulum lumen"/>
    <property type="evidence" value="ECO:0007669"/>
    <property type="project" value="UniProtKB-SubCell"/>
</dbReference>
<dbReference type="FunFam" id="3.40.30.10:FF:000146">
    <property type="entry name" value="Thioredoxin domain containing 5"/>
    <property type="match status" value="1"/>
</dbReference>
<evidence type="ECO:0000256" key="17">
    <source>
        <dbReference type="SAM" id="SignalP"/>
    </source>
</evidence>
<feature type="domain" description="Thioredoxin" evidence="18">
    <location>
        <begin position="303"/>
        <end position="428"/>
    </location>
</feature>